<organism evidence="1 2">
    <name type="scientific">Dentiscutata erythropus</name>
    <dbReference type="NCBI Taxonomy" id="1348616"/>
    <lineage>
        <taxon>Eukaryota</taxon>
        <taxon>Fungi</taxon>
        <taxon>Fungi incertae sedis</taxon>
        <taxon>Mucoromycota</taxon>
        <taxon>Glomeromycotina</taxon>
        <taxon>Glomeromycetes</taxon>
        <taxon>Diversisporales</taxon>
        <taxon>Gigasporaceae</taxon>
        <taxon>Dentiscutata</taxon>
    </lineage>
</organism>
<evidence type="ECO:0000313" key="2">
    <source>
        <dbReference type="Proteomes" id="UP000789405"/>
    </source>
</evidence>
<dbReference type="Proteomes" id="UP000789405">
    <property type="component" value="Unassembled WGS sequence"/>
</dbReference>
<gene>
    <name evidence="1" type="ORF">DERYTH_LOCUS7901</name>
</gene>
<evidence type="ECO:0000313" key="1">
    <source>
        <dbReference type="EMBL" id="CAG8606231.1"/>
    </source>
</evidence>
<protein>
    <submittedName>
        <fullName evidence="1">16625_t:CDS:1</fullName>
    </submittedName>
</protein>
<name>A0A9N9GGH7_9GLOM</name>
<proteinExistence type="predicted"/>
<reference evidence="1" key="1">
    <citation type="submission" date="2021-06" db="EMBL/GenBank/DDBJ databases">
        <authorList>
            <person name="Kallberg Y."/>
            <person name="Tangrot J."/>
            <person name="Rosling A."/>
        </authorList>
    </citation>
    <scope>NUCLEOTIDE SEQUENCE</scope>
    <source>
        <strain evidence="1">MA453B</strain>
    </source>
</reference>
<comment type="caution">
    <text evidence="1">The sequence shown here is derived from an EMBL/GenBank/DDBJ whole genome shotgun (WGS) entry which is preliminary data.</text>
</comment>
<accession>A0A9N9GGH7</accession>
<sequence length="58" mass="6480">MEIDNSIGSITGFDLAIVVKSGLKDINIVNEAMSFLYIRGNNSYDEELIKIWQETIAS</sequence>
<dbReference type="EMBL" id="CAJVPY010003946">
    <property type="protein sequence ID" value="CAG8606231.1"/>
    <property type="molecule type" value="Genomic_DNA"/>
</dbReference>
<keyword evidence="2" id="KW-1185">Reference proteome</keyword>
<dbReference type="AlphaFoldDB" id="A0A9N9GGH7"/>